<reference evidence="2 3" key="1">
    <citation type="submission" date="2014-08" db="EMBL/GenBank/DDBJ databases">
        <title>Complete genome of a marine bacteria Jeotgalibacillus malaysiensis.</title>
        <authorList>
            <person name="Yaakop A.S."/>
            <person name="Chan K.-G."/>
            <person name="Goh K.M."/>
        </authorList>
    </citation>
    <scope>NUCLEOTIDE SEQUENCE [LARGE SCALE GENOMIC DNA]</scope>
    <source>
        <strain evidence="2 3">D5</strain>
    </source>
</reference>
<dbReference type="KEGG" id="jeo:JMA_02820"/>
<dbReference type="BioCyc" id="JESP1508404:G14D9-9499-MONOMER"/>
<feature type="transmembrane region" description="Helical" evidence="1">
    <location>
        <begin position="12"/>
        <end position="30"/>
    </location>
</feature>
<feature type="transmembrane region" description="Helical" evidence="1">
    <location>
        <begin position="36"/>
        <end position="60"/>
    </location>
</feature>
<proteinExistence type="predicted"/>
<gene>
    <name evidence="2" type="ORF">JMA_02820</name>
</gene>
<accession>A0A0B5ANL8</accession>
<keyword evidence="1" id="KW-1133">Transmembrane helix</keyword>
<dbReference type="EMBL" id="CP009416">
    <property type="protein sequence ID" value="AJD89599.1"/>
    <property type="molecule type" value="Genomic_DNA"/>
</dbReference>
<organism evidence="2 3">
    <name type="scientific">Jeotgalibacillus malaysiensis</name>
    <dbReference type="NCBI Taxonomy" id="1508404"/>
    <lineage>
        <taxon>Bacteria</taxon>
        <taxon>Bacillati</taxon>
        <taxon>Bacillota</taxon>
        <taxon>Bacilli</taxon>
        <taxon>Bacillales</taxon>
        <taxon>Caryophanaceae</taxon>
        <taxon>Jeotgalibacillus</taxon>
    </lineage>
</organism>
<evidence type="ECO:0000256" key="1">
    <source>
        <dbReference type="SAM" id="Phobius"/>
    </source>
</evidence>
<protein>
    <submittedName>
        <fullName evidence="2">Uncharacterized protein</fullName>
    </submittedName>
</protein>
<dbReference type="HOGENOM" id="CLU_2355958_0_0_9"/>
<keyword evidence="1" id="KW-0472">Membrane</keyword>
<evidence type="ECO:0000313" key="2">
    <source>
        <dbReference type="EMBL" id="AJD89599.1"/>
    </source>
</evidence>
<name>A0A0B5ANL8_9BACL</name>
<keyword evidence="1" id="KW-0812">Transmembrane</keyword>
<feature type="transmembrane region" description="Helical" evidence="1">
    <location>
        <begin position="72"/>
        <end position="94"/>
    </location>
</feature>
<dbReference type="STRING" id="1508404.JMA_02820"/>
<dbReference type="AlphaFoldDB" id="A0A0B5ANL8"/>
<sequence>MVPKSISGRISALILALFAVQFIYFVITAFNYNGFAVIVSLVTVVPFVVLVGIIFGILGVKKEAGIRRLIPVLTLMISAFYGGFSIYLIFFWSFGG</sequence>
<evidence type="ECO:0000313" key="3">
    <source>
        <dbReference type="Proteomes" id="UP000031449"/>
    </source>
</evidence>
<dbReference type="Proteomes" id="UP000031449">
    <property type="component" value="Chromosome"/>
</dbReference>
<keyword evidence="3" id="KW-1185">Reference proteome</keyword>